<proteinExistence type="predicted"/>
<evidence type="ECO:0000313" key="3">
    <source>
        <dbReference type="Proteomes" id="UP000282876"/>
    </source>
</evidence>
<keyword evidence="1" id="KW-1133">Transmembrane helix</keyword>
<dbReference type="EMBL" id="RCSS01000343">
    <property type="protein sequence ID" value="RVD91991.1"/>
    <property type="molecule type" value="Genomic_DNA"/>
</dbReference>
<dbReference type="AlphaFoldDB" id="A0A437ALD3"/>
<accession>A0A437ALD3</accession>
<keyword evidence="3" id="KW-1185">Reference proteome</keyword>
<comment type="caution">
    <text evidence="2">The sequence shown here is derived from an EMBL/GenBank/DDBJ whole genome shotgun (WGS) entry which is preliminary data.</text>
</comment>
<name>A0A437ALD3_9MICR</name>
<protein>
    <submittedName>
        <fullName evidence="2">Uncharacterized protein</fullName>
    </submittedName>
</protein>
<gene>
    <name evidence="2" type="ORF">TUBRATIS_15260</name>
</gene>
<dbReference type="VEuPathDB" id="MicrosporidiaDB:TUBRATIS_15260"/>
<reference evidence="2 3" key="1">
    <citation type="submission" date="2018-10" db="EMBL/GenBank/DDBJ databases">
        <title>Draft genome sequence of the microsporidian Tubulinosema ratisbonensis.</title>
        <authorList>
            <person name="Polonais V."/>
            <person name="Peyretaillade E."/>
            <person name="Niehus S."/>
            <person name="Wawrzyniak I."/>
            <person name="Franchet A."/>
            <person name="Gaspin C."/>
            <person name="Reichstadt M."/>
            <person name="Belser C."/>
            <person name="Labadie K."/>
            <person name="Delbac F."/>
            <person name="Ferrandon D."/>
        </authorList>
    </citation>
    <scope>NUCLEOTIDE SEQUENCE [LARGE SCALE GENOMIC DNA]</scope>
    <source>
        <strain evidence="2 3">Franzen</strain>
    </source>
</reference>
<evidence type="ECO:0000256" key="1">
    <source>
        <dbReference type="SAM" id="Phobius"/>
    </source>
</evidence>
<evidence type="ECO:0000313" key="2">
    <source>
        <dbReference type="EMBL" id="RVD91991.1"/>
    </source>
</evidence>
<organism evidence="2 3">
    <name type="scientific">Tubulinosema ratisbonensis</name>
    <dbReference type="NCBI Taxonomy" id="291195"/>
    <lineage>
        <taxon>Eukaryota</taxon>
        <taxon>Fungi</taxon>
        <taxon>Fungi incertae sedis</taxon>
        <taxon>Microsporidia</taxon>
        <taxon>Tubulinosematoidea</taxon>
        <taxon>Tubulinosematidae</taxon>
        <taxon>Tubulinosema</taxon>
    </lineage>
</organism>
<keyword evidence="1" id="KW-0472">Membrane</keyword>
<feature type="transmembrane region" description="Helical" evidence="1">
    <location>
        <begin position="6"/>
        <end position="25"/>
    </location>
</feature>
<dbReference type="Proteomes" id="UP000282876">
    <property type="component" value="Unassembled WGS sequence"/>
</dbReference>
<keyword evidence="1" id="KW-0812">Transmembrane</keyword>
<sequence length="385" mass="45435">MDLVKIFLSIIGLFCIFLTISGYSLRNKSLINSTTNEKILMDSPSLSEKQGILVCDDSDPNDYKSQLISEKNPLRLIMKTHTMFLLLRKRKKEIPELTKEEEEKFTDEKLEQLYNTISDEERKNVTDNDAFSGRVFHFMGNIFGPLQNFREIKQKLKHRNTDLSKEILKKADELKKGYHKSAKKFVKLLFDVKNDQITLSYLYLEKKGINCILSVKMKIKKEMKKNFEEIIENIYQHYLKFIKDISSLLKESVLLNDKMFSIHKEVLSAVNNKDFKKEIETLIFNLISQVVYAQDSMVVILKNIKFKFNDGFVLFENYYKLCKEKHKENELSDELFNLCEKNYNHISKLIDDVNSEWKKTISRNNETLSEEILFFKKKGVNFNKK</sequence>